<evidence type="ECO:0000313" key="3">
    <source>
        <dbReference type="EMBL" id="RPB05457.1"/>
    </source>
</evidence>
<feature type="non-terminal residue" evidence="3">
    <location>
        <position position="259"/>
    </location>
</feature>
<feature type="non-terminal residue" evidence="3">
    <location>
        <position position="1"/>
    </location>
</feature>
<dbReference type="STRING" id="1336337.A0A3N4K4G8"/>
<dbReference type="InterPro" id="IPR027417">
    <property type="entry name" value="P-loop_NTPase"/>
</dbReference>
<feature type="domain" description="Nephrocystin 3-like N-terminal" evidence="2">
    <location>
        <begin position="24"/>
        <end position="194"/>
    </location>
</feature>
<accession>A0A3N4K4G8</accession>
<dbReference type="SUPFAM" id="SSF52540">
    <property type="entry name" value="P-loop containing nucleoside triphosphate hydrolases"/>
    <property type="match status" value="1"/>
</dbReference>
<organism evidence="3 4">
    <name type="scientific">Choiromyces venosus 120613-1</name>
    <dbReference type="NCBI Taxonomy" id="1336337"/>
    <lineage>
        <taxon>Eukaryota</taxon>
        <taxon>Fungi</taxon>
        <taxon>Dikarya</taxon>
        <taxon>Ascomycota</taxon>
        <taxon>Pezizomycotina</taxon>
        <taxon>Pezizomycetes</taxon>
        <taxon>Pezizales</taxon>
        <taxon>Tuberaceae</taxon>
        <taxon>Choiromyces</taxon>
    </lineage>
</organism>
<reference evidence="3 4" key="1">
    <citation type="journal article" date="2018" name="Nat. Ecol. Evol.">
        <title>Pezizomycetes genomes reveal the molecular basis of ectomycorrhizal truffle lifestyle.</title>
        <authorList>
            <person name="Murat C."/>
            <person name="Payen T."/>
            <person name="Noel B."/>
            <person name="Kuo A."/>
            <person name="Morin E."/>
            <person name="Chen J."/>
            <person name="Kohler A."/>
            <person name="Krizsan K."/>
            <person name="Balestrini R."/>
            <person name="Da Silva C."/>
            <person name="Montanini B."/>
            <person name="Hainaut M."/>
            <person name="Levati E."/>
            <person name="Barry K.W."/>
            <person name="Belfiori B."/>
            <person name="Cichocki N."/>
            <person name="Clum A."/>
            <person name="Dockter R.B."/>
            <person name="Fauchery L."/>
            <person name="Guy J."/>
            <person name="Iotti M."/>
            <person name="Le Tacon F."/>
            <person name="Lindquist E.A."/>
            <person name="Lipzen A."/>
            <person name="Malagnac F."/>
            <person name="Mello A."/>
            <person name="Molinier V."/>
            <person name="Miyauchi S."/>
            <person name="Poulain J."/>
            <person name="Riccioni C."/>
            <person name="Rubini A."/>
            <person name="Sitrit Y."/>
            <person name="Splivallo R."/>
            <person name="Traeger S."/>
            <person name="Wang M."/>
            <person name="Zifcakova L."/>
            <person name="Wipf D."/>
            <person name="Zambonelli A."/>
            <person name="Paolocci F."/>
            <person name="Nowrousian M."/>
            <person name="Ottonello S."/>
            <person name="Baldrian P."/>
            <person name="Spatafora J.W."/>
            <person name="Henrissat B."/>
            <person name="Nagy L.G."/>
            <person name="Aury J.M."/>
            <person name="Wincker P."/>
            <person name="Grigoriev I.V."/>
            <person name="Bonfante P."/>
            <person name="Martin F.M."/>
        </authorList>
    </citation>
    <scope>NUCLEOTIDE SEQUENCE [LARGE SCALE GENOMIC DNA]</scope>
    <source>
        <strain evidence="3 4">120613-1</strain>
    </source>
</reference>
<evidence type="ECO:0000259" key="2">
    <source>
        <dbReference type="Pfam" id="PF24883"/>
    </source>
</evidence>
<protein>
    <recommendedName>
        <fullName evidence="2">Nephrocystin 3-like N-terminal domain-containing protein</fullName>
    </recommendedName>
</protein>
<dbReference type="Gene3D" id="3.40.50.300">
    <property type="entry name" value="P-loop containing nucleotide triphosphate hydrolases"/>
    <property type="match status" value="1"/>
</dbReference>
<dbReference type="PANTHER" id="PTHR10039:SF16">
    <property type="entry name" value="GPI INOSITOL-DEACYLASE"/>
    <property type="match status" value="1"/>
</dbReference>
<dbReference type="Pfam" id="PF24883">
    <property type="entry name" value="NPHP3_N"/>
    <property type="match status" value="1"/>
</dbReference>
<name>A0A3N4K4G8_9PEZI</name>
<evidence type="ECO:0000256" key="1">
    <source>
        <dbReference type="ARBA" id="ARBA00022737"/>
    </source>
</evidence>
<keyword evidence="4" id="KW-1185">Reference proteome</keyword>
<dbReference type="InterPro" id="IPR056884">
    <property type="entry name" value="NPHP3-like_N"/>
</dbReference>
<sequence>ILAWISPLESWKRHHDVSSARFEGLGDWVLGTSKFRTWQDEGNSASVEKTLFCSGIPGAGKTFICSLVIDVLCDRTVGSNVGIACLYCDYRGQKEQALVNMIGSLLRQFVTGLPEIPDNPAKVFRAAKGQLGGRALKLEKMIEIFPQVLASFDKTIICIDALDEFGVDNRARFFQLLRYIVEKSPNTRLFLTGRPHIQLELDKHFAMPIAVINIQPSPNDIRLYLTTKLDNDSEHDAMDDELRAEIMTKVAKKDSEMSV</sequence>
<proteinExistence type="predicted"/>
<dbReference type="Proteomes" id="UP000276215">
    <property type="component" value="Unassembled WGS sequence"/>
</dbReference>
<gene>
    <name evidence="3" type="ORF">L873DRAFT_1634490</name>
</gene>
<dbReference type="PANTHER" id="PTHR10039">
    <property type="entry name" value="AMELOGENIN"/>
    <property type="match status" value="1"/>
</dbReference>
<evidence type="ECO:0000313" key="4">
    <source>
        <dbReference type="Proteomes" id="UP000276215"/>
    </source>
</evidence>
<keyword evidence="1" id="KW-0677">Repeat</keyword>
<dbReference type="EMBL" id="ML120353">
    <property type="protein sequence ID" value="RPB05457.1"/>
    <property type="molecule type" value="Genomic_DNA"/>
</dbReference>
<dbReference type="AlphaFoldDB" id="A0A3N4K4G8"/>
<dbReference type="OrthoDB" id="1577640at2759"/>